<evidence type="ECO:0000256" key="7">
    <source>
        <dbReference type="SAM" id="Coils"/>
    </source>
</evidence>
<dbReference type="PROSITE" id="PS50011">
    <property type="entry name" value="PROTEIN_KINASE_DOM"/>
    <property type="match status" value="1"/>
</dbReference>
<dbReference type="InterPro" id="IPR050494">
    <property type="entry name" value="Ser_Thr_dual-spec_kinase"/>
</dbReference>
<keyword evidence="3 6" id="KW-0547">Nucleotide-binding</keyword>
<keyword evidence="10" id="KW-1185">Reference proteome</keyword>
<dbReference type="InParanoid" id="A0A7M7GKG0"/>
<reference evidence="10" key="1">
    <citation type="submission" date="2015-02" db="EMBL/GenBank/DDBJ databases">
        <title>Genome sequencing for Strongylocentrotus purpuratus.</title>
        <authorList>
            <person name="Murali S."/>
            <person name="Liu Y."/>
            <person name="Vee V."/>
            <person name="English A."/>
            <person name="Wang M."/>
            <person name="Skinner E."/>
            <person name="Han Y."/>
            <person name="Muzny D.M."/>
            <person name="Worley K.C."/>
            <person name="Gibbs R.A."/>
        </authorList>
    </citation>
    <scope>NUCLEOTIDE SEQUENCE</scope>
</reference>
<evidence type="ECO:0000259" key="8">
    <source>
        <dbReference type="PROSITE" id="PS50011"/>
    </source>
</evidence>
<dbReference type="InterPro" id="IPR017441">
    <property type="entry name" value="Protein_kinase_ATP_BS"/>
</dbReference>
<dbReference type="AlphaFoldDB" id="A0A7M7GKG0"/>
<dbReference type="Pfam" id="PF00069">
    <property type="entry name" value="Pkinase"/>
    <property type="match status" value="1"/>
</dbReference>
<accession>A0A7M7GKG0</accession>
<dbReference type="CDD" id="cd00180">
    <property type="entry name" value="PKc"/>
    <property type="match status" value="1"/>
</dbReference>
<feature type="coiled-coil region" evidence="7">
    <location>
        <begin position="149"/>
        <end position="239"/>
    </location>
</feature>
<dbReference type="PANTHER" id="PTHR24058:SF28">
    <property type="entry name" value="SERINE_THREONINE-PROTEIN KINASE MINIBRAIN"/>
    <property type="match status" value="1"/>
</dbReference>
<dbReference type="InterPro" id="IPR008271">
    <property type="entry name" value="Ser/Thr_kinase_AS"/>
</dbReference>
<evidence type="ECO:0000256" key="3">
    <source>
        <dbReference type="ARBA" id="ARBA00022741"/>
    </source>
</evidence>
<proteinExistence type="predicted"/>
<evidence type="ECO:0000256" key="4">
    <source>
        <dbReference type="ARBA" id="ARBA00022777"/>
    </source>
</evidence>
<feature type="domain" description="Protein kinase" evidence="8">
    <location>
        <begin position="278"/>
        <end position="527"/>
    </location>
</feature>
<keyword evidence="4" id="KW-0418">Kinase</keyword>
<dbReference type="InterPro" id="IPR000719">
    <property type="entry name" value="Prot_kinase_dom"/>
</dbReference>
<evidence type="ECO:0000256" key="5">
    <source>
        <dbReference type="ARBA" id="ARBA00022840"/>
    </source>
</evidence>
<dbReference type="PROSITE" id="PS00108">
    <property type="entry name" value="PROTEIN_KINASE_ST"/>
    <property type="match status" value="1"/>
</dbReference>
<dbReference type="InterPro" id="IPR011009">
    <property type="entry name" value="Kinase-like_dom_sf"/>
</dbReference>
<dbReference type="RefSeq" id="XP_003729706.1">
    <property type="nucleotide sequence ID" value="XM_003729658.3"/>
</dbReference>
<dbReference type="GO" id="GO:0004674">
    <property type="term" value="F:protein serine/threonine kinase activity"/>
    <property type="evidence" value="ECO:0007669"/>
    <property type="project" value="UniProtKB-KW"/>
</dbReference>
<feature type="binding site" evidence="6">
    <location>
        <position position="309"/>
    </location>
    <ligand>
        <name>ATP</name>
        <dbReference type="ChEBI" id="CHEBI:30616"/>
    </ligand>
</feature>
<dbReference type="PANTHER" id="PTHR24058">
    <property type="entry name" value="DUAL SPECIFICITY PROTEIN KINASE"/>
    <property type="match status" value="1"/>
</dbReference>
<evidence type="ECO:0000256" key="2">
    <source>
        <dbReference type="ARBA" id="ARBA00022679"/>
    </source>
</evidence>
<dbReference type="OrthoDB" id="5960454at2759"/>
<dbReference type="SUPFAM" id="SSF56112">
    <property type="entry name" value="Protein kinase-like (PK-like)"/>
    <property type="match status" value="1"/>
</dbReference>
<dbReference type="KEGG" id="spu:100890470"/>
<evidence type="ECO:0000256" key="6">
    <source>
        <dbReference type="PROSITE-ProRule" id="PRU10141"/>
    </source>
</evidence>
<keyword evidence="1" id="KW-0723">Serine/threonine-protein kinase</keyword>
<keyword evidence="5 6" id="KW-0067">ATP-binding</keyword>
<dbReference type="GO" id="GO:0005524">
    <property type="term" value="F:ATP binding"/>
    <property type="evidence" value="ECO:0007669"/>
    <property type="project" value="UniProtKB-UniRule"/>
</dbReference>
<keyword evidence="2" id="KW-0808">Transferase</keyword>
<evidence type="ECO:0000313" key="10">
    <source>
        <dbReference type="Proteomes" id="UP000007110"/>
    </source>
</evidence>
<dbReference type="SMART" id="SM00220">
    <property type="entry name" value="S_TKc"/>
    <property type="match status" value="1"/>
</dbReference>
<evidence type="ECO:0000313" key="9">
    <source>
        <dbReference type="EnsemblMetazoa" id="XP_003729706"/>
    </source>
</evidence>
<protein>
    <recommendedName>
        <fullName evidence="8">Protein kinase domain-containing protein</fullName>
    </recommendedName>
</protein>
<dbReference type="PROSITE" id="PS00107">
    <property type="entry name" value="PROTEIN_KINASE_ATP"/>
    <property type="match status" value="1"/>
</dbReference>
<organism evidence="9 10">
    <name type="scientific">Strongylocentrotus purpuratus</name>
    <name type="common">Purple sea urchin</name>
    <dbReference type="NCBI Taxonomy" id="7668"/>
    <lineage>
        <taxon>Eukaryota</taxon>
        <taxon>Metazoa</taxon>
        <taxon>Echinodermata</taxon>
        <taxon>Eleutherozoa</taxon>
        <taxon>Echinozoa</taxon>
        <taxon>Echinoidea</taxon>
        <taxon>Euechinoidea</taxon>
        <taxon>Echinacea</taxon>
        <taxon>Camarodonta</taxon>
        <taxon>Echinidea</taxon>
        <taxon>Strongylocentrotidae</taxon>
        <taxon>Strongylocentrotus</taxon>
    </lineage>
</organism>
<keyword evidence="7" id="KW-0175">Coiled coil</keyword>
<dbReference type="Gene3D" id="1.10.510.10">
    <property type="entry name" value="Transferase(Phosphotransferase) domain 1"/>
    <property type="match status" value="1"/>
</dbReference>
<sequence>MSLVRDLLDDLLPSGLMENHSLFKKTTVPSPQAWPKPESDVNRMSAYYNRIKEYCRQVFTISQSNGQDNKDVRILLCQGQPSQKELRRKILAETKIALGLARDDALRKTTERRGKKIVENFFDVRKNTVKLENRLREERKRSGVLRRKWEREFNRANKFEREKREAEKKIKKMSDMLVRMKEMLVTLEDENSKYKNDLDDVLLKLEEKEEDAEFLDVSVHEATKAKEKLEKELSRLLKDTADSEFKDLNEIHFALLRKTTPIANVNITEKYEPIVDENKSIITLGGGAFGRVFAYRQKRGRQGKTVAMKILHSNADDYEVRRQEIILEARLIRLFAGTGVFPRTYGVGSLGNDTAIAMEFLGDDSTYKVKTLNTWTHEEHVSIHHAKTVLLDVLSALKALHSMDILHNDIKGDNVIVKQSDHDLFSGYLIDLGNASTTFLSAIYDFGQTERDYYDDDPLSIHYAPELIFDNAATTRASDVYQIGQLIYIMGNDMGNEDLRDIGERCVYREPLSRIRLLDLIELVSQL</sequence>
<dbReference type="EnsemblMetazoa" id="XM_003729658">
    <property type="protein sequence ID" value="XP_003729706"/>
    <property type="gene ID" value="LOC100890470"/>
</dbReference>
<name>A0A7M7GKG0_STRPU</name>
<reference evidence="9" key="2">
    <citation type="submission" date="2021-01" db="UniProtKB">
        <authorList>
            <consortium name="EnsemblMetazoa"/>
        </authorList>
    </citation>
    <scope>IDENTIFICATION</scope>
</reference>
<dbReference type="Proteomes" id="UP000007110">
    <property type="component" value="Unassembled WGS sequence"/>
</dbReference>
<evidence type="ECO:0000256" key="1">
    <source>
        <dbReference type="ARBA" id="ARBA00022527"/>
    </source>
</evidence>
<dbReference type="GeneID" id="100890470"/>